<keyword evidence="2" id="KW-0645">Protease</keyword>
<name>A0A1H0QA49_SELRU</name>
<dbReference type="Pfam" id="PF01136">
    <property type="entry name" value="Peptidase_U32"/>
    <property type="match status" value="2"/>
</dbReference>
<dbReference type="PROSITE" id="PS01276">
    <property type="entry name" value="PEPTIDASE_U32"/>
    <property type="match status" value="1"/>
</dbReference>
<dbReference type="EMBL" id="FNJQ01000007">
    <property type="protein sequence ID" value="SDP13925.1"/>
    <property type="molecule type" value="Genomic_DNA"/>
</dbReference>
<dbReference type="OrthoDB" id="9807498at2"/>
<dbReference type="InterPro" id="IPR020988">
    <property type="entry name" value="Pept_U32_collagenase"/>
</dbReference>
<dbReference type="SUPFAM" id="SSF51395">
    <property type="entry name" value="FMN-linked oxidoreductases"/>
    <property type="match status" value="1"/>
</dbReference>
<accession>A0A1H0QA49</accession>
<dbReference type="GO" id="GO:0006508">
    <property type="term" value="P:proteolysis"/>
    <property type="evidence" value="ECO:0007669"/>
    <property type="project" value="UniProtKB-KW"/>
</dbReference>
<evidence type="ECO:0000259" key="1">
    <source>
        <dbReference type="Pfam" id="PF12392"/>
    </source>
</evidence>
<dbReference type="Proteomes" id="UP000182412">
    <property type="component" value="Unassembled WGS sequence"/>
</dbReference>
<reference evidence="2 3" key="1">
    <citation type="submission" date="2016-10" db="EMBL/GenBank/DDBJ databases">
        <authorList>
            <person name="de Groot N.N."/>
        </authorList>
    </citation>
    <scope>NUCLEOTIDE SEQUENCE [LARGE SCALE GENOMIC DNA]</scope>
    <source>
        <strain evidence="2 3">S137</strain>
    </source>
</reference>
<dbReference type="Pfam" id="PF12392">
    <property type="entry name" value="DUF3656"/>
    <property type="match status" value="1"/>
</dbReference>
<proteinExistence type="predicted"/>
<gene>
    <name evidence="2" type="ORF">SAMN05216366_10755</name>
</gene>
<dbReference type="InterPro" id="IPR051454">
    <property type="entry name" value="RNA/ubiquinone_mod_enzymes"/>
</dbReference>
<protein>
    <submittedName>
        <fullName evidence="2">Putative protease</fullName>
    </submittedName>
</protein>
<dbReference type="GO" id="GO:0008233">
    <property type="term" value="F:peptidase activity"/>
    <property type="evidence" value="ECO:0007669"/>
    <property type="project" value="UniProtKB-KW"/>
</dbReference>
<keyword evidence="2" id="KW-0378">Hydrolase</keyword>
<feature type="domain" description="Peptidase U32 collagenase" evidence="1">
    <location>
        <begin position="391"/>
        <end position="511"/>
    </location>
</feature>
<dbReference type="PANTHER" id="PTHR30217">
    <property type="entry name" value="PEPTIDASE U32 FAMILY"/>
    <property type="match status" value="1"/>
</dbReference>
<evidence type="ECO:0000313" key="2">
    <source>
        <dbReference type="EMBL" id="SDP13925.1"/>
    </source>
</evidence>
<dbReference type="InterPro" id="IPR001539">
    <property type="entry name" value="Peptidase_U32"/>
</dbReference>
<sequence>MIELLAPAGSREALIAAVESGANAIYMAGTQFGARAYANNFDEDGLREAIRFAHLRDVLINVTVNTIVDDEEIPALKEYLLFLRDAGADAILVQDLGVARIAREIIPDMPLHASTQMTVHSLEGVLALQELGFSRVVLSRELSLKEIAHICAHCDVEIEVFMHGALCVCYSGQCLMSSMIGGRSGNRGRCAQPCRLPYTLVDEHGDDVLGDRAGSYLLSPRDLNTIDVIPDLIKAGVASLKIEGRMKRPEYVATVVGTYRAAIDLYLTGQDYTIDQSARDNLAQIFNRDFTTAYLVDRPGKKMMSDRRPNNRGLLIGRVTAYDWDKRLVTVKLSGKLALGDQVDFWVKVGGRVTATINEMSDVKGQKLTVAESGDTVRFAIPAAVRDHDRVFKVYDAQLMESAKEKYASGAPVRRIPITAEVKSAIGEPLTVILRDNAGHTGHGQTDFIGEAAKKRPLSEDVIRKQVDRLGTSVYELTELTTEINGEVMVPMSEINEARRQAVEELDAQRLAHYPLRVTEPVPFKAEKFAGKLTQPKLMVAVDTLAKLRAAIDGGADGIIFGGESYEHEALTVMDYEKAWHLAQKAGVRLDFNLPRIMRDDFQPFFEKILTAAKNFPPAAVHVHNIAQLHLVKRLTDFAIHADYSLISYNKSTLAFLEDYGVASATLSPELKWQQMEALAKESNLPLSAIVHGRLELMVSEYCVTGSFLGNVGEGACSHPCTKGRYALKDRKEALFPLRMDQFCHMHVLNSKTLSMLPHAMKFRGAGIRTLQIEAKAMESAEISRIVAAYRKAMQMPANLDEAQEAELKQQEGLDITRGHYFRGVL</sequence>
<organism evidence="2 3">
    <name type="scientific">Selenomonas ruminantium</name>
    <dbReference type="NCBI Taxonomy" id="971"/>
    <lineage>
        <taxon>Bacteria</taxon>
        <taxon>Bacillati</taxon>
        <taxon>Bacillota</taxon>
        <taxon>Negativicutes</taxon>
        <taxon>Selenomonadales</taxon>
        <taxon>Selenomonadaceae</taxon>
        <taxon>Selenomonas</taxon>
    </lineage>
</organism>
<dbReference type="AlphaFoldDB" id="A0A1H0QA49"/>
<evidence type="ECO:0000313" key="3">
    <source>
        <dbReference type="Proteomes" id="UP000182412"/>
    </source>
</evidence>
<dbReference type="RefSeq" id="WP_074571775.1">
    <property type="nucleotide sequence ID" value="NZ_FNJQ01000007.1"/>
</dbReference>
<dbReference type="Gene3D" id="2.40.30.10">
    <property type="entry name" value="Translation factors"/>
    <property type="match status" value="1"/>
</dbReference>
<dbReference type="PANTHER" id="PTHR30217:SF10">
    <property type="entry name" value="23S RRNA 5-HYDROXYCYTIDINE C2501 SYNTHASE"/>
    <property type="match status" value="1"/>
</dbReference>